<name>A0A1Z3N850_BDEBC</name>
<dbReference type="PANTHER" id="PTHR34094:SF1">
    <property type="entry name" value="PROTEIN FAM185A"/>
    <property type="match status" value="1"/>
</dbReference>
<feature type="signal peptide" evidence="1">
    <location>
        <begin position="1"/>
        <end position="25"/>
    </location>
</feature>
<keyword evidence="1" id="KW-0732">Signal</keyword>
<proteinExistence type="predicted"/>
<accession>A0A1Z3N850</accession>
<evidence type="ECO:0000313" key="4">
    <source>
        <dbReference type="Proteomes" id="UP000197003"/>
    </source>
</evidence>
<dbReference type="EMBL" id="CP020946">
    <property type="protein sequence ID" value="ASD63644.1"/>
    <property type="molecule type" value="Genomic_DNA"/>
</dbReference>
<gene>
    <name evidence="3" type="ORF">B9G79_08675</name>
</gene>
<feature type="domain" description="DUF4097" evidence="2">
    <location>
        <begin position="72"/>
        <end position="332"/>
    </location>
</feature>
<dbReference type="Proteomes" id="UP000197003">
    <property type="component" value="Chromosome"/>
</dbReference>
<evidence type="ECO:0000313" key="3">
    <source>
        <dbReference type="EMBL" id="ASD63644.1"/>
    </source>
</evidence>
<reference evidence="3 4" key="1">
    <citation type="submission" date="2017-04" db="EMBL/GenBank/DDBJ databases">
        <title>Whole genome sequence of Bdellovibrio bacteriovorus strain SSB218315.</title>
        <authorList>
            <person name="Oyedara O."/>
            <person name="Rodriguez-Perez M.A."/>
        </authorList>
    </citation>
    <scope>NUCLEOTIDE SEQUENCE [LARGE SCALE GENOMIC DNA]</scope>
    <source>
        <strain evidence="3 4">SSB218315</strain>
    </source>
</reference>
<dbReference type="OrthoDB" id="5289541at2"/>
<dbReference type="AlphaFoldDB" id="A0A1Z3N850"/>
<dbReference type="Pfam" id="PF13349">
    <property type="entry name" value="DUF4097"/>
    <property type="match status" value="1"/>
</dbReference>
<dbReference type="PANTHER" id="PTHR34094">
    <property type="match status" value="1"/>
</dbReference>
<evidence type="ECO:0000259" key="2">
    <source>
        <dbReference type="Pfam" id="PF13349"/>
    </source>
</evidence>
<feature type="chain" id="PRO_5012577111" description="DUF4097 domain-containing protein" evidence="1">
    <location>
        <begin position="26"/>
        <end position="333"/>
    </location>
</feature>
<sequence length="333" mass="35427">MGQGSQRMSAISFILAHLVFQPVMAATFDVPVSEGDRLVLKGLEAQVQMVAQPGAALRVSGVEQSGAEGVFIVEKKNNIIEVRMNEYSGKRTWLNILPKANTQLKKIEITGPAVPTEVQLRGGSVVAQKWNKDLKVSLTQGRVAALNGAGTLQVYVQKGDVSVSDHLGKVEADSYSGSMTLKNIQGDVEASLFSGQMNIEKVRGFLTVSAQQSTAKVNQSNGTIQFESGKGSLNIQGFQGRIEGQNQDAAITIGMTLDSEVDVKSKSGKVSIQTPPGSGASLNLMTVEGEIVVPSELRVTKLSAEKSVRGRLRGDAPRGSIFVRSQDGTISVK</sequence>
<organism evidence="3 4">
    <name type="scientific">Bdellovibrio bacteriovorus</name>
    <dbReference type="NCBI Taxonomy" id="959"/>
    <lineage>
        <taxon>Bacteria</taxon>
        <taxon>Pseudomonadati</taxon>
        <taxon>Bdellovibrionota</taxon>
        <taxon>Bdellovibrionia</taxon>
        <taxon>Bdellovibrionales</taxon>
        <taxon>Pseudobdellovibrionaceae</taxon>
        <taxon>Bdellovibrio</taxon>
    </lineage>
</organism>
<dbReference type="InterPro" id="IPR025164">
    <property type="entry name" value="Toastrack_DUF4097"/>
</dbReference>
<protein>
    <recommendedName>
        <fullName evidence="2">DUF4097 domain-containing protein</fullName>
    </recommendedName>
</protein>
<evidence type="ECO:0000256" key="1">
    <source>
        <dbReference type="SAM" id="SignalP"/>
    </source>
</evidence>